<comment type="caution">
    <text evidence="2">The sequence shown here is derived from an EMBL/GenBank/DDBJ whole genome shotgun (WGS) entry which is preliminary data.</text>
</comment>
<feature type="region of interest" description="Disordered" evidence="1">
    <location>
        <begin position="688"/>
        <end position="710"/>
    </location>
</feature>
<proteinExistence type="predicted"/>
<dbReference type="InterPro" id="IPR036397">
    <property type="entry name" value="RNaseH_sf"/>
</dbReference>
<accession>A0A5Y2TEL3</accession>
<dbReference type="GO" id="GO:0003676">
    <property type="term" value="F:nucleic acid binding"/>
    <property type="evidence" value="ECO:0007669"/>
    <property type="project" value="InterPro"/>
</dbReference>
<name>A0A5Y2TEL3_SALER</name>
<gene>
    <name evidence="2" type="ORF">C2A64_04960</name>
</gene>
<sequence>MGITKNTVWESKNSDELKQGVYRVLHINVDRDAIILFELQERRISKPFILSFQRFSNMVKTRTVGRTRFVLPSYMLVDEGDIDPLSKRKRDENYQMILPLISDTTFLFEYAQSKRSAVLVKYASDKGVNSLHLRMLLVLYWRYGQNIYSLLPAYSKSGAPGKERKTTALPLGSKKKNRVLPMQRASTFLMKDTDKKNIVKSLRKYYLKVNGYSLTETYKKYTSDFFRDETDRARLANEAPHIPSLRQFQYWSKKLITTGTRIRSKSTVSNFLQNQRARTGSAANTGTLPGDVFEIDATVADVHLVSALNKTSVIGRPTIYTVVDRATRMITGVHVSLYHASWRAARQALANCFMPKKNFCKLFGINISERLWPCSHVPVKLICDNGEMIGLQPQDKVTPMTALEIAPVYRADRKSVVERRFGILNQKAIHPLLGSTRGGKIIKGEPLPASRACLTLQEVTRTIILAILEHNQSIFKELAYINPLLIEHDLVMSPLNSWKISLKKSRFSAHTINEDEVISRLLPPEQVSITPGGLQYGNLYYECDDDLASAARVFGQSRCDARIDDNCVDHIYVRLDKNKSFSKHRLLEKRNIFKGMPHLESDVLADWIDLQYEKSPVTPVTHLVNDYAEKLNETGLQRLSSLREHNRSRTKNISDNKKEELRRNTDALEPETQRVHLTTVENISLLPGPKEKEQWLARQKSHKDAQEDKK</sequence>
<reference evidence="2" key="1">
    <citation type="submission" date="2018-07" db="EMBL/GenBank/DDBJ databases">
        <authorList>
            <consortium name="PulseNet: The National Subtyping Network for Foodborne Disease Surveillance"/>
            <person name="Tarr C.L."/>
            <person name="Trees E."/>
            <person name="Katz L.S."/>
            <person name="Carleton-Romer H.A."/>
            <person name="Stroika S."/>
            <person name="Kucerova Z."/>
            <person name="Roache K.F."/>
            <person name="Sabol A.L."/>
            <person name="Besser J."/>
            <person name="Gerner-Smidt P."/>
        </authorList>
    </citation>
    <scope>NUCLEOTIDE SEQUENCE</scope>
    <source>
        <strain evidence="2">PNUSAS028423</strain>
    </source>
</reference>
<dbReference type="AlphaFoldDB" id="A0A5Y2TEL3"/>
<evidence type="ECO:0000313" key="2">
    <source>
        <dbReference type="EMBL" id="ECF7798950.1"/>
    </source>
</evidence>
<organism evidence="2">
    <name type="scientific">Salmonella enterica</name>
    <name type="common">Salmonella choleraesuis</name>
    <dbReference type="NCBI Taxonomy" id="28901"/>
    <lineage>
        <taxon>Bacteria</taxon>
        <taxon>Pseudomonadati</taxon>
        <taxon>Pseudomonadota</taxon>
        <taxon>Gammaproteobacteria</taxon>
        <taxon>Enterobacterales</taxon>
        <taxon>Enterobacteriaceae</taxon>
        <taxon>Salmonella</taxon>
    </lineage>
</organism>
<evidence type="ECO:0000256" key="1">
    <source>
        <dbReference type="SAM" id="MobiDB-lite"/>
    </source>
</evidence>
<protein>
    <submittedName>
        <fullName evidence="2">Transposase family protein</fullName>
    </submittedName>
</protein>
<dbReference type="EMBL" id="AAIMHF010000003">
    <property type="protein sequence ID" value="ECF7798950.1"/>
    <property type="molecule type" value="Genomic_DNA"/>
</dbReference>
<dbReference type="Gene3D" id="3.30.420.10">
    <property type="entry name" value="Ribonuclease H-like superfamily/Ribonuclease H"/>
    <property type="match status" value="1"/>
</dbReference>